<gene>
    <name evidence="1" type="ORF">AMORRO_LOCUS10869</name>
</gene>
<name>A0A9N9HDM3_9GLOM</name>
<feature type="non-terminal residue" evidence="1">
    <location>
        <position position="266"/>
    </location>
</feature>
<protein>
    <submittedName>
        <fullName evidence="1">6256_t:CDS:1</fullName>
    </submittedName>
</protein>
<dbReference type="EMBL" id="CAJVPV010012747">
    <property type="protein sequence ID" value="CAG8672219.1"/>
    <property type="molecule type" value="Genomic_DNA"/>
</dbReference>
<dbReference type="AlphaFoldDB" id="A0A9N9HDM3"/>
<organism evidence="1 2">
    <name type="scientific">Acaulospora morrowiae</name>
    <dbReference type="NCBI Taxonomy" id="94023"/>
    <lineage>
        <taxon>Eukaryota</taxon>
        <taxon>Fungi</taxon>
        <taxon>Fungi incertae sedis</taxon>
        <taxon>Mucoromycota</taxon>
        <taxon>Glomeromycotina</taxon>
        <taxon>Glomeromycetes</taxon>
        <taxon>Diversisporales</taxon>
        <taxon>Acaulosporaceae</taxon>
        <taxon>Acaulospora</taxon>
    </lineage>
</organism>
<keyword evidence="2" id="KW-1185">Reference proteome</keyword>
<dbReference type="OrthoDB" id="2449730at2759"/>
<sequence length="266" mass="30792">IRTRALENINNLKILIQGILIPTSVQMVDSKDEILILENNWFEKVKARIYIDKQKLVLKYKSQMIKVLITNNRARKVSTNKTDDYEQYNEEWTDKLLNKIIYEKKKVKVKEGDLGSNDETRSEGLSPTMYFIQVRESLPLEEEKLSEEVSIEKGNKASIIMEESSHTEDEQIIKSAINFDTSMLEEDAVVLIEELPMLMEPTQEKNIKEKIKKLEMDDKLKEEQVGQIKNTLKQGPDIFVQSVSELDCTKIYSTTLLETKGDKGKE</sequence>
<reference evidence="1" key="1">
    <citation type="submission" date="2021-06" db="EMBL/GenBank/DDBJ databases">
        <authorList>
            <person name="Kallberg Y."/>
            <person name="Tangrot J."/>
            <person name="Rosling A."/>
        </authorList>
    </citation>
    <scope>NUCLEOTIDE SEQUENCE</scope>
    <source>
        <strain evidence="1">CL551</strain>
    </source>
</reference>
<dbReference type="Proteomes" id="UP000789342">
    <property type="component" value="Unassembled WGS sequence"/>
</dbReference>
<evidence type="ECO:0000313" key="1">
    <source>
        <dbReference type="EMBL" id="CAG8672219.1"/>
    </source>
</evidence>
<proteinExistence type="predicted"/>
<accession>A0A9N9HDM3</accession>
<comment type="caution">
    <text evidence="1">The sequence shown here is derived from an EMBL/GenBank/DDBJ whole genome shotgun (WGS) entry which is preliminary data.</text>
</comment>
<evidence type="ECO:0000313" key="2">
    <source>
        <dbReference type="Proteomes" id="UP000789342"/>
    </source>
</evidence>